<comment type="caution">
    <text evidence="2">The sequence shown here is derived from an EMBL/GenBank/DDBJ whole genome shotgun (WGS) entry which is preliminary data.</text>
</comment>
<name>A0A538TUX5_UNCEI</name>
<dbReference type="GO" id="GO:0004479">
    <property type="term" value="F:methionyl-tRNA formyltransferase activity"/>
    <property type="evidence" value="ECO:0007669"/>
    <property type="project" value="TreeGrafter"/>
</dbReference>
<proteinExistence type="predicted"/>
<gene>
    <name evidence="2" type="ORF">E6K78_05100</name>
</gene>
<dbReference type="EMBL" id="VBOY01000041">
    <property type="protein sequence ID" value="TMQ67405.1"/>
    <property type="molecule type" value="Genomic_DNA"/>
</dbReference>
<dbReference type="AlphaFoldDB" id="A0A538TUX5"/>
<dbReference type="Gene3D" id="3.40.50.12230">
    <property type="match status" value="1"/>
</dbReference>
<dbReference type="InterPro" id="IPR002376">
    <property type="entry name" value="Formyl_transf_N"/>
</dbReference>
<dbReference type="InterPro" id="IPR036477">
    <property type="entry name" value="Formyl_transf_N_sf"/>
</dbReference>
<reference evidence="2 3" key="1">
    <citation type="journal article" date="2019" name="Nat. Microbiol.">
        <title>Mediterranean grassland soil C-N compound turnover is dependent on rainfall and depth, and is mediated by genomically divergent microorganisms.</title>
        <authorList>
            <person name="Diamond S."/>
            <person name="Andeer P.F."/>
            <person name="Li Z."/>
            <person name="Crits-Christoph A."/>
            <person name="Burstein D."/>
            <person name="Anantharaman K."/>
            <person name="Lane K.R."/>
            <person name="Thomas B.C."/>
            <person name="Pan C."/>
            <person name="Northen T.R."/>
            <person name="Banfield J.F."/>
        </authorList>
    </citation>
    <scope>NUCLEOTIDE SEQUENCE [LARGE SCALE GENOMIC DNA]</scope>
    <source>
        <strain evidence="2">WS_8</strain>
    </source>
</reference>
<organism evidence="2 3">
    <name type="scientific">Eiseniibacteriota bacterium</name>
    <dbReference type="NCBI Taxonomy" id="2212470"/>
    <lineage>
        <taxon>Bacteria</taxon>
        <taxon>Candidatus Eiseniibacteriota</taxon>
    </lineage>
</organism>
<feature type="domain" description="Formyl transferase N-terminal" evidence="1">
    <location>
        <begin position="96"/>
        <end position="209"/>
    </location>
</feature>
<dbReference type="Pfam" id="PF00551">
    <property type="entry name" value="Formyl_trans_N"/>
    <property type="match status" value="1"/>
</dbReference>
<dbReference type="PANTHER" id="PTHR11138:SF5">
    <property type="entry name" value="METHIONYL-TRNA FORMYLTRANSFERASE, MITOCHONDRIAL"/>
    <property type="match status" value="1"/>
</dbReference>
<protein>
    <recommendedName>
        <fullName evidence="1">Formyl transferase N-terminal domain-containing protein</fullName>
    </recommendedName>
</protein>
<evidence type="ECO:0000313" key="3">
    <source>
        <dbReference type="Proteomes" id="UP000316609"/>
    </source>
</evidence>
<accession>A0A538TUX5</accession>
<dbReference type="PANTHER" id="PTHR11138">
    <property type="entry name" value="METHIONYL-TRNA FORMYLTRANSFERASE"/>
    <property type="match status" value="1"/>
</dbReference>
<dbReference type="GO" id="GO:0005829">
    <property type="term" value="C:cytosol"/>
    <property type="evidence" value="ECO:0007669"/>
    <property type="project" value="TreeGrafter"/>
</dbReference>
<evidence type="ECO:0000313" key="2">
    <source>
        <dbReference type="EMBL" id="TMQ67405.1"/>
    </source>
</evidence>
<dbReference type="Proteomes" id="UP000316609">
    <property type="component" value="Unassembled WGS sequence"/>
</dbReference>
<sequence length="250" mass="28041">MNAVFLTTDDPLYLPAFFDRVLEHNGASTRAVYVTAPLFKKQTPWQATLRFARTFGVLDAMGLAQRVVQAKLKGRSIAASCRRRNVPCETILDVNAPEFLDRLRQLEPDVLISVSCPQIFKKPLIDLSPRGILNIHGALLPRYRGVMPSFWMLSSGDRRAGVSIYFVNEKIDAGELCGQREFDILPDDSLHSFLVRSKAVAADLLLEVLGKMENGTVTRVPLNLAEGSYHSWPNAEAVRKFRAKGRRLWS</sequence>
<dbReference type="SUPFAM" id="SSF53328">
    <property type="entry name" value="Formyltransferase"/>
    <property type="match status" value="1"/>
</dbReference>
<evidence type="ECO:0000259" key="1">
    <source>
        <dbReference type="Pfam" id="PF00551"/>
    </source>
</evidence>